<dbReference type="PANTHER" id="PTHR24543">
    <property type="entry name" value="MULTICOPPER OXIDASE-RELATED"/>
    <property type="match status" value="1"/>
</dbReference>
<accession>A0A8T0DYT7</accession>
<evidence type="ECO:0000256" key="9">
    <source>
        <dbReference type="ARBA" id="ARBA00023157"/>
    </source>
</evidence>
<dbReference type="GO" id="GO:0005886">
    <property type="term" value="C:plasma membrane"/>
    <property type="evidence" value="ECO:0007669"/>
    <property type="project" value="UniProtKB-SubCell"/>
</dbReference>
<organism evidence="15 16">
    <name type="scientific">Paragonimus westermani</name>
    <dbReference type="NCBI Taxonomy" id="34504"/>
    <lineage>
        <taxon>Eukaryota</taxon>
        <taxon>Metazoa</taxon>
        <taxon>Spiralia</taxon>
        <taxon>Lophotrochozoa</taxon>
        <taxon>Platyhelminthes</taxon>
        <taxon>Trematoda</taxon>
        <taxon>Digenea</taxon>
        <taxon>Plagiorchiida</taxon>
        <taxon>Troglotremata</taxon>
        <taxon>Troglotrematidae</taxon>
        <taxon>Paragonimus</taxon>
    </lineage>
</organism>
<keyword evidence="5" id="KW-0547">Nucleotide-binding</keyword>
<feature type="region of interest" description="Disordered" evidence="11">
    <location>
        <begin position="1105"/>
        <end position="1138"/>
    </location>
</feature>
<keyword evidence="8 12" id="KW-0472">Membrane</keyword>
<evidence type="ECO:0000256" key="8">
    <source>
        <dbReference type="ARBA" id="ARBA00023136"/>
    </source>
</evidence>
<evidence type="ECO:0000256" key="3">
    <source>
        <dbReference type="ARBA" id="ARBA00022692"/>
    </source>
</evidence>
<dbReference type="Pfam" id="PF21114">
    <property type="entry name" value="DDR1-2_DS-like"/>
    <property type="match status" value="1"/>
</dbReference>
<feature type="compositionally biased region" description="Polar residues" evidence="11">
    <location>
        <begin position="890"/>
        <end position="901"/>
    </location>
</feature>
<feature type="domain" description="F5/8 type C" evidence="14">
    <location>
        <begin position="36"/>
        <end position="199"/>
    </location>
</feature>
<evidence type="ECO:0000256" key="4">
    <source>
        <dbReference type="ARBA" id="ARBA00022729"/>
    </source>
</evidence>
<evidence type="ECO:0000256" key="11">
    <source>
        <dbReference type="SAM" id="MobiDB-lite"/>
    </source>
</evidence>
<feature type="region of interest" description="Disordered" evidence="11">
    <location>
        <begin position="868"/>
        <end position="924"/>
    </location>
</feature>
<evidence type="ECO:0000256" key="7">
    <source>
        <dbReference type="ARBA" id="ARBA00022989"/>
    </source>
</evidence>
<keyword evidence="2" id="KW-1003">Cell membrane</keyword>
<dbReference type="PROSITE" id="PS50022">
    <property type="entry name" value="FA58C_3"/>
    <property type="match status" value="1"/>
</dbReference>
<keyword evidence="10" id="KW-0325">Glycoprotein</keyword>
<feature type="compositionally biased region" description="Polar residues" evidence="11">
    <location>
        <begin position="795"/>
        <end position="804"/>
    </location>
</feature>
<keyword evidence="16" id="KW-1185">Reference proteome</keyword>
<feature type="compositionally biased region" description="Basic and acidic residues" evidence="11">
    <location>
        <begin position="868"/>
        <end position="877"/>
    </location>
</feature>
<evidence type="ECO:0000259" key="14">
    <source>
        <dbReference type="PROSITE" id="PS50022"/>
    </source>
</evidence>
<name>A0A8T0DYT7_9TREM</name>
<sequence>MLYWTSLFVIFSASEFTQGFKPETIVRRGPGSEQQCMSPLVSSQDEFPDSALSASSVLLNKTDFQPYQARLSEVYGSREHTSGYAWCPNSNVGEMLREWIQAEFSELVMIKSIFTAGRGDGNVKEFMPNFVLKYQREDDGAWYEHVKRDGTRVLKANSDPRNLARATLDSIIIAKRIRIYPYSRKGNQKVCLRFALYGCKFPDGVVTYSIPQGGLPQRGTLFHPRPGDMSLDQAVVQQLKDLSYDGQLIGTTYQLTDGLGQLMDNVAYLGNLTRESDLYPSQPGFHFVGWHQSSQPNVQILFKFDTTRSFTWLRLFTFDSIPLRVRLFSNAAITFSLDGVKYGESLEFSTRRVSFLDSQSDELTRYRRGSQSDQIAAKHRTQQSVRTHAYSEYDGAVVVELALEERIGRYVRLSLTTGIDNWIVLSEVQFNSTIVKVNSAPSVTTAASDTIAGVIAPTFESSEQDPLNSRLPVAKTSQENTDGVPKHTMVKTEEHLREKAAHSAEESTITVDDYISANQKINIALPIIIAISVLLLSLPTVLFIWFCSRRYHKRSRLHCPQKFHSTDGSHGYILRSGHPTVSPNMMGQQESAKLLRSYPTHSPTTLQDGTSIPTTQVCFSNGSTITNVLKLAGEVNGFVNSTVGSSQIQSVQLPSVRLGVTTTTVSPTGVILTCSPSSSCSSADRMAPMPTVSTLTTSVPLGSFATTPEMSNVFPGTDFHCMNGVYSLPPQASLSTRYVPTFIALPANHLNGAFVLQPINYTHPSTVLNSLNVLSGLGTPDSSSLYTSIRASAIQSGQRTQSEGESVGYDKACTNSPQTPLKKEGLLVKAHKSGEDTDEDVTDLNEEIVDNGVVYAKEDSNVVVIKHEKDNEKKSNKTGELSGNVVPKDTLNSGENDSTEVSIKPNVCSESPNVRHKRSDSSQNVGKRLSREAFSLYLPAVLPIYPYGPEYASASIFEYSSTTPESPMSPPPTCTESMPATNYRPVLPTYTVSFAQPIPGLASATSSVFSGPLSLPMSATTLRPVSKHATPNPVHRLHSSVGPQAAGLLFLPQTNLETLRSNDPNLIYQAIPSNKYGFLPEVGRHCNLYQADQRNTYQGHMQQICDNSENSQESRDPWLMPTTNNRNSLNPQLDPRKAVWNPGTRNVCAFPAQVGLQGIVHPTFSAMVDLNQNSPQVSPQHFIPTPLVFSTMPPQSQQEQPPQARQYQQVTTMEFTEDHQNLQQQQLNYHRGSPVGAAGSTSYILDANHQSNLDGASSGCVSIYSKCG</sequence>
<dbReference type="EMBL" id="JTDF01000069">
    <property type="protein sequence ID" value="KAF8572344.1"/>
    <property type="molecule type" value="Genomic_DNA"/>
</dbReference>
<dbReference type="AlphaFoldDB" id="A0A8T0DYT7"/>
<dbReference type="OrthoDB" id="6071166at2759"/>
<dbReference type="Proteomes" id="UP000699462">
    <property type="component" value="Unassembled WGS sequence"/>
</dbReference>
<evidence type="ECO:0000256" key="2">
    <source>
        <dbReference type="ARBA" id="ARBA00022475"/>
    </source>
</evidence>
<evidence type="ECO:0000256" key="10">
    <source>
        <dbReference type="ARBA" id="ARBA00023180"/>
    </source>
</evidence>
<comment type="subcellular location">
    <subcellularLocation>
        <location evidence="1">Cell membrane</location>
        <topology evidence="1">Single-pass type I membrane protein</topology>
    </subcellularLocation>
</comment>
<evidence type="ECO:0000256" key="1">
    <source>
        <dbReference type="ARBA" id="ARBA00004251"/>
    </source>
</evidence>
<dbReference type="InterPro" id="IPR008979">
    <property type="entry name" value="Galactose-bd-like_sf"/>
</dbReference>
<feature type="chain" id="PRO_5035905870" description="F5/8 type C domain-containing protein" evidence="13">
    <location>
        <begin position="20"/>
        <end position="1268"/>
    </location>
</feature>
<dbReference type="InterPro" id="IPR000421">
    <property type="entry name" value="FA58C"/>
</dbReference>
<feature type="region of interest" description="Disordered" evidence="11">
    <location>
        <begin position="795"/>
        <end position="818"/>
    </location>
</feature>
<dbReference type="SUPFAM" id="SSF49785">
    <property type="entry name" value="Galactose-binding domain-like"/>
    <property type="match status" value="1"/>
</dbReference>
<evidence type="ECO:0000313" key="15">
    <source>
        <dbReference type="EMBL" id="KAF8572344.1"/>
    </source>
</evidence>
<evidence type="ECO:0000256" key="5">
    <source>
        <dbReference type="ARBA" id="ARBA00022741"/>
    </source>
</evidence>
<protein>
    <recommendedName>
        <fullName evidence="14">F5/8 type C domain-containing protein</fullName>
    </recommendedName>
</protein>
<proteinExistence type="predicted"/>
<keyword evidence="7 12" id="KW-1133">Transmembrane helix</keyword>
<reference evidence="15 16" key="1">
    <citation type="submission" date="2019-07" db="EMBL/GenBank/DDBJ databases">
        <title>Annotation for the trematode Paragonimus westermani.</title>
        <authorList>
            <person name="Choi Y.-J."/>
        </authorList>
    </citation>
    <scope>NUCLEOTIDE SEQUENCE [LARGE SCALE GENOMIC DNA]</scope>
    <source>
        <strain evidence="15">180907_Pwestermani</strain>
    </source>
</reference>
<dbReference type="Gene3D" id="2.60.120.1190">
    <property type="match status" value="1"/>
</dbReference>
<dbReference type="Pfam" id="PF00754">
    <property type="entry name" value="F5_F8_type_C"/>
    <property type="match status" value="1"/>
</dbReference>
<keyword evidence="3 12" id="KW-0812">Transmembrane</keyword>
<keyword evidence="9" id="KW-1015">Disulfide bond</keyword>
<feature type="compositionally biased region" description="Polar residues" evidence="11">
    <location>
        <begin position="1121"/>
        <end position="1131"/>
    </location>
</feature>
<keyword evidence="4 13" id="KW-0732">Signal</keyword>
<comment type="caution">
    <text evidence="15">The sequence shown here is derived from an EMBL/GenBank/DDBJ whole genome shotgun (WGS) entry which is preliminary data.</text>
</comment>
<feature type="signal peptide" evidence="13">
    <location>
        <begin position="1"/>
        <end position="19"/>
    </location>
</feature>
<evidence type="ECO:0000256" key="6">
    <source>
        <dbReference type="ARBA" id="ARBA00022840"/>
    </source>
</evidence>
<keyword evidence="6" id="KW-0067">ATP-binding</keyword>
<evidence type="ECO:0000313" key="16">
    <source>
        <dbReference type="Proteomes" id="UP000699462"/>
    </source>
</evidence>
<dbReference type="InterPro" id="IPR048525">
    <property type="entry name" value="DDR1-2_DS-like"/>
</dbReference>
<dbReference type="GO" id="GO:0005524">
    <property type="term" value="F:ATP binding"/>
    <property type="evidence" value="ECO:0007669"/>
    <property type="project" value="UniProtKB-KW"/>
</dbReference>
<feature type="transmembrane region" description="Helical" evidence="12">
    <location>
        <begin position="523"/>
        <end position="547"/>
    </location>
</feature>
<evidence type="ECO:0000256" key="12">
    <source>
        <dbReference type="SAM" id="Phobius"/>
    </source>
</evidence>
<evidence type="ECO:0000256" key="13">
    <source>
        <dbReference type="SAM" id="SignalP"/>
    </source>
</evidence>
<gene>
    <name evidence="15" type="ORF">P879_00817</name>
</gene>
<dbReference type="Gene3D" id="2.60.120.260">
    <property type="entry name" value="Galactose-binding domain-like"/>
    <property type="match status" value="1"/>
</dbReference>